<dbReference type="Proteomes" id="UP000006620">
    <property type="component" value="Chromosome"/>
</dbReference>
<dbReference type="AlphaFoldDB" id="F8F7A9"/>
<dbReference type="HOGENOM" id="CLU_2736227_0_0_9"/>
<name>F8F7A9_PAEMK</name>
<proteinExistence type="predicted"/>
<gene>
    <name evidence="1" type="ordered locus">KNP414_06613</name>
</gene>
<protein>
    <submittedName>
        <fullName evidence="1">Uncharacterized protein</fullName>
    </submittedName>
</protein>
<dbReference type="KEGG" id="pms:KNP414_06613"/>
<reference evidence="1 2" key="2">
    <citation type="journal article" date="2013" name="Genome Announc.">
        <title>Genome Sequence of Growth-Improving Paenibacillus mucilaginosus Strain KNP414.</title>
        <authorList>
            <person name="Lu J.J."/>
            <person name="Wang J.F."/>
            <person name="Hu X.F."/>
        </authorList>
    </citation>
    <scope>NUCLEOTIDE SEQUENCE [LARGE SCALE GENOMIC DNA]</scope>
    <source>
        <strain evidence="1 2">KNP414</strain>
    </source>
</reference>
<accession>F8F7A9</accession>
<evidence type="ECO:0000313" key="2">
    <source>
        <dbReference type="Proteomes" id="UP000006620"/>
    </source>
</evidence>
<dbReference type="EMBL" id="CP002869">
    <property type="protein sequence ID" value="AEI45134.1"/>
    <property type="molecule type" value="Genomic_DNA"/>
</dbReference>
<organism evidence="1 2">
    <name type="scientific">Paenibacillus mucilaginosus (strain KNP414)</name>
    <dbReference type="NCBI Taxonomy" id="1036673"/>
    <lineage>
        <taxon>Bacteria</taxon>
        <taxon>Bacillati</taxon>
        <taxon>Bacillota</taxon>
        <taxon>Bacilli</taxon>
        <taxon>Bacillales</taxon>
        <taxon>Paenibacillaceae</taxon>
        <taxon>Paenibacillus</taxon>
    </lineage>
</organism>
<sequence>MVKSFYSYYISVNLYLNTIYQTPWRQLPEGGTVSFFGFLGTAPGFERAGSGIGDPAFVWQAYRLNGGTPWR</sequence>
<reference evidence="2" key="1">
    <citation type="submission" date="2011-06" db="EMBL/GenBank/DDBJ databases">
        <title>Complete genome sequence of Paenibacillus mucilaginosus KNP414.</title>
        <authorList>
            <person name="Wang J."/>
            <person name="Hu S."/>
            <person name="Hu X."/>
            <person name="Zhang B."/>
            <person name="Dong D."/>
            <person name="Zhang S."/>
            <person name="Zhao K."/>
            <person name="Wu D."/>
        </authorList>
    </citation>
    <scope>NUCLEOTIDE SEQUENCE [LARGE SCALE GENOMIC DNA]</scope>
    <source>
        <strain evidence="2">KNP414</strain>
    </source>
</reference>
<evidence type="ECO:0000313" key="1">
    <source>
        <dbReference type="EMBL" id="AEI45134.1"/>
    </source>
</evidence>